<evidence type="ECO:0000313" key="2">
    <source>
        <dbReference type="Proteomes" id="UP000032027"/>
    </source>
</evidence>
<gene>
    <name evidence="1" type="ORF">NPIRD3C_1340</name>
</gene>
<dbReference type="AlphaFoldDB" id="A0A0C5CBL2"/>
<evidence type="ECO:0000313" key="1">
    <source>
        <dbReference type="EMBL" id="AJM92552.1"/>
    </source>
</evidence>
<dbReference type="EMBL" id="CP010868">
    <property type="protein sequence ID" value="AJM92552.1"/>
    <property type="molecule type" value="Genomic_DNA"/>
</dbReference>
<dbReference type="Proteomes" id="UP000032027">
    <property type="component" value="Chromosome"/>
</dbReference>
<accession>A0A0C5CBL2</accession>
<name>A0A0C5CBL2_9ARCH</name>
<dbReference type="GeneID" id="41600471"/>
<keyword evidence="2" id="KW-1185">Reference proteome</keyword>
<sequence length="383" mass="42901">MKVLVLLVVVLLAFGVIIEASAYGNYQLESEYEYLLVESDKESYVIGEVINITGAVEKYHENESVQIILYAPTGKIVSLLKTDVSPEKNFSIFIDTADFKKTGVYTIKSNFGRYSEIAEISFVINSYEKPNPNQNIGVNTDIFTTNSESQELIPGWVRSTAKWWSLNQISDFEFIEGIKYLIKQKTIDFPKDVSMKGKDMRKDLAEIRKNSEWWSDGRLSNSEFLKSLQYLLDEDSPKNPATLFITPKNYRFGQPVTITLIDPDLNLNSNLQDIYLVVNNPNSPFVDTVGSASGGILLEVRIKDVRYQRCTVDGIEHGGLASTGFTLVETSPSSGIFEGAFKVPTKICNKSGTELISSGGGSISLRYHDFRDSFGQPHVQQTR</sequence>
<dbReference type="RefSeq" id="WP_148703374.1">
    <property type="nucleotide sequence ID" value="NZ_CP010868.1"/>
</dbReference>
<reference evidence="1 2" key="2">
    <citation type="journal article" date="2016" name="ISME J.">
        <title>Physiological and genomic characterization of two novel marine thaumarchaeal strains indicates niche differentiation.</title>
        <authorList>
            <person name="Bayer B."/>
            <person name="Vojvoda J."/>
            <person name="Offre P."/>
            <person name="Alves R.J."/>
            <person name="Elisabeth N.H."/>
            <person name="Garcia J.A."/>
            <person name="Volland J.M."/>
            <person name="Srivastava A."/>
            <person name="Schleper C."/>
            <person name="Herndl G.J."/>
        </authorList>
    </citation>
    <scope>NUCLEOTIDE SEQUENCE [LARGE SCALE GENOMIC DNA]</scope>
    <source>
        <strain evidence="1 2">D3C</strain>
    </source>
</reference>
<dbReference type="HOGENOM" id="CLU_720815_0_0_2"/>
<reference evidence="1 2" key="3">
    <citation type="journal article" date="2019" name="Int. J. Syst. Evol. Microbiol.">
        <title>Nitrosopumilus adriaticus sp. nov. and Nitrosopumilus piranensis sp. nov., two ammonia-oxidizing archaea from the Adriatic Sea and members of the class Nitrososphaeria.</title>
        <authorList>
            <person name="Bayer B."/>
            <person name="Vojvoda J."/>
            <person name="Reinthaler T."/>
            <person name="Reyes C."/>
            <person name="Pinto M."/>
            <person name="Herndl G.J."/>
        </authorList>
    </citation>
    <scope>NUCLEOTIDE SEQUENCE [LARGE SCALE GENOMIC DNA]</scope>
    <source>
        <strain evidence="1 2">D3C</strain>
    </source>
</reference>
<organism evidence="1 2">
    <name type="scientific">Nitrosopumilus piranensis</name>
    <dbReference type="NCBI Taxonomy" id="1582439"/>
    <lineage>
        <taxon>Archaea</taxon>
        <taxon>Nitrososphaerota</taxon>
        <taxon>Nitrososphaeria</taxon>
        <taxon>Nitrosopumilales</taxon>
        <taxon>Nitrosopumilaceae</taxon>
        <taxon>Nitrosopumilus</taxon>
    </lineage>
</organism>
<reference evidence="2" key="1">
    <citation type="submission" date="2015-02" db="EMBL/GenBank/DDBJ databases">
        <title>Characterization of two novel Thaumarchaeota isolated from the Northern Adriatic Sea.</title>
        <authorList>
            <person name="Bayer B."/>
            <person name="Vojvoda J."/>
            <person name="Offre P."/>
            <person name="Srivastava A."/>
            <person name="Elisabeth N."/>
            <person name="Garcia J.A.L."/>
            <person name="Schleper C."/>
            <person name="Herndl G.J."/>
        </authorList>
    </citation>
    <scope>NUCLEOTIDE SEQUENCE [LARGE SCALE GENOMIC DNA]</scope>
    <source>
        <strain evidence="2">D3C</strain>
    </source>
</reference>
<dbReference type="PATRIC" id="fig|1582439.9.peg.1383"/>
<proteinExistence type="predicted"/>
<protein>
    <submittedName>
        <fullName evidence="1">Uncharacterized protein</fullName>
    </submittedName>
</protein>
<dbReference type="OrthoDB" id="375370at2157"/>
<dbReference type="KEGG" id="nid:NPIRD3C_1340"/>